<keyword evidence="1" id="KW-0472">Membrane</keyword>
<feature type="transmembrane region" description="Helical" evidence="1">
    <location>
        <begin position="20"/>
        <end position="49"/>
    </location>
</feature>
<sequence>MTPLRHTLANLPRETRDTLFLLATVGWVVLPLVAHIPVWTSLLAALLLAWRGTLALRAQPLPGRWTLGLLLALSVALTLASHRTIVGRDAGVTLIVMLLALKTLELRARRDAMVIFFLGFFTMLSNFFFSQSLATAAAMLVALLGLLAALVNAHMPVGRPPLSESLRLAGRMALLGAPVMLALFVLFPRMAPLWGMPNDNPSGRSGLSGKMVVGNVASLALDDGIALRVRFDTPSGAPPPQSALYFRGPVLSAFDGREWFAFGQPGAPATAWRPPTAPALEVRGEPLRYEVTLEALRLPWLLTLDAAPESPELPPGLRAGMAPELSWIASRPINEVLRYRAVSYPDFTHGPQQDTPRLRPYLELPEGFDPRTRELARQLQADPAVAAGGAPAFVQAALQRLRTGGYAYTLEPGVYGQHTADAFWFEQKAGFCEHIASAFAVLLRAAGIPVRIVTGYQGGEMNGIDGYWTLRQADAHAWTEVWLEGRGWVRVDPTGAVAPARIGALQRLQVPRGVFGNAVDTVIGRGFIERARAVWEAVNNRWNQWVLNYTQSQQLDLLKSLGIESPSWQDLARGLGGLAAAAALGGVAWSLWERRRHDPWLRLLDRARRRLARAGLSLPEHLPPRAMAQRVRDHFGEPAAAPVAAWLLRLEQARYAPRPAVALAELQRELRGLRWPVPAAPAAARPADA</sequence>
<dbReference type="InterPro" id="IPR052901">
    <property type="entry name" value="Bact_TGase-like"/>
</dbReference>
<feature type="transmembrane region" description="Helical" evidence="1">
    <location>
        <begin position="136"/>
        <end position="156"/>
    </location>
</feature>
<dbReference type="STRING" id="32040.SAMN04489710_11565"/>
<keyword evidence="4" id="KW-1185">Reference proteome</keyword>
<name>A0A1I1Y5B2_9BURK</name>
<dbReference type="OrthoDB" id="9804872at2"/>
<dbReference type="Gene3D" id="3.10.620.30">
    <property type="match status" value="1"/>
</dbReference>
<dbReference type="EMBL" id="FOMQ01000015">
    <property type="protein sequence ID" value="SFE13283.1"/>
    <property type="molecule type" value="Genomic_DNA"/>
</dbReference>
<feature type="transmembrane region" description="Helical" evidence="1">
    <location>
        <begin position="113"/>
        <end position="130"/>
    </location>
</feature>
<keyword evidence="1" id="KW-0812">Transmembrane</keyword>
<evidence type="ECO:0000313" key="3">
    <source>
        <dbReference type="EMBL" id="SFE13283.1"/>
    </source>
</evidence>
<accession>A0A1I1Y5B2</accession>
<proteinExistence type="predicted"/>
<keyword evidence="1" id="KW-1133">Transmembrane helix</keyword>
<evidence type="ECO:0000256" key="1">
    <source>
        <dbReference type="SAM" id="Phobius"/>
    </source>
</evidence>
<dbReference type="SMART" id="SM00460">
    <property type="entry name" value="TGc"/>
    <property type="match status" value="1"/>
</dbReference>
<feature type="transmembrane region" description="Helical" evidence="1">
    <location>
        <begin position="61"/>
        <end position="79"/>
    </location>
</feature>
<dbReference type="PANTHER" id="PTHR42736:SF1">
    <property type="entry name" value="PROTEIN-GLUTAMINE GAMMA-GLUTAMYLTRANSFERASE"/>
    <property type="match status" value="1"/>
</dbReference>
<dbReference type="RefSeq" id="WP_092955995.1">
    <property type="nucleotide sequence ID" value="NZ_FOMQ01000015.1"/>
</dbReference>
<protein>
    <submittedName>
        <fullName evidence="3">Transglutaminase-like superfamily protein</fullName>
    </submittedName>
</protein>
<evidence type="ECO:0000259" key="2">
    <source>
        <dbReference type="SMART" id="SM00460"/>
    </source>
</evidence>
<dbReference type="PANTHER" id="PTHR42736">
    <property type="entry name" value="PROTEIN-GLUTAMINE GAMMA-GLUTAMYLTRANSFERASE"/>
    <property type="match status" value="1"/>
</dbReference>
<dbReference type="InterPro" id="IPR002931">
    <property type="entry name" value="Transglutaminase-like"/>
</dbReference>
<dbReference type="Proteomes" id="UP000199517">
    <property type="component" value="Unassembled WGS sequence"/>
</dbReference>
<feature type="domain" description="Transglutaminase-like" evidence="2">
    <location>
        <begin position="424"/>
        <end position="495"/>
    </location>
</feature>
<dbReference type="Pfam" id="PF01841">
    <property type="entry name" value="Transglut_core"/>
    <property type="match status" value="1"/>
</dbReference>
<dbReference type="InterPro" id="IPR021878">
    <property type="entry name" value="TgpA_N"/>
</dbReference>
<evidence type="ECO:0000313" key="4">
    <source>
        <dbReference type="Proteomes" id="UP000199517"/>
    </source>
</evidence>
<reference evidence="4" key="1">
    <citation type="submission" date="2016-10" db="EMBL/GenBank/DDBJ databases">
        <authorList>
            <person name="Varghese N."/>
            <person name="Submissions S."/>
        </authorList>
    </citation>
    <scope>NUCLEOTIDE SEQUENCE [LARGE SCALE GENOMIC DNA]</scope>
    <source>
        <strain evidence="4">DSM 7481</strain>
    </source>
</reference>
<feature type="transmembrane region" description="Helical" evidence="1">
    <location>
        <begin position="168"/>
        <end position="187"/>
    </location>
</feature>
<gene>
    <name evidence="3" type="ORF">SAMN04489710_11565</name>
</gene>
<dbReference type="Pfam" id="PF11992">
    <property type="entry name" value="TgpA_N"/>
    <property type="match status" value="1"/>
</dbReference>
<dbReference type="InterPro" id="IPR038765">
    <property type="entry name" value="Papain-like_cys_pep_sf"/>
</dbReference>
<organism evidence="3 4">
    <name type="scientific">Paracidovorax konjaci</name>
    <dbReference type="NCBI Taxonomy" id="32040"/>
    <lineage>
        <taxon>Bacteria</taxon>
        <taxon>Pseudomonadati</taxon>
        <taxon>Pseudomonadota</taxon>
        <taxon>Betaproteobacteria</taxon>
        <taxon>Burkholderiales</taxon>
        <taxon>Comamonadaceae</taxon>
        <taxon>Paracidovorax</taxon>
    </lineage>
</organism>
<dbReference type="SUPFAM" id="SSF54001">
    <property type="entry name" value="Cysteine proteinases"/>
    <property type="match status" value="1"/>
</dbReference>
<dbReference type="AlphaFoldDB" id="A0A1I1Y5B2"/>